<evidence type="ECO:0008006" key="3">
    <source>
        <dbReference type="Google" id="ProtNLM"/>
    </source>
</evidence>
<sequence length="293" mass="31779">MISGCCSSFFACDAVERRSNNQKSSSSPSPTFGSHDEEDSHKDGEDDDNHNNSSIEYSLEDAAAGSFSTVDYDYAKTRDGNSSIVSSVGGTLGELTQKSDHTLTASHRDYSGRLDEAVLAWTEGTDVPETNYFKVQLPADTQQLGMVIHSAADRHSSRTGIVVGGAPPASSSTNNTKQDSNQQQHPNHSTDYPMVHTLKESSPLIPWGVLAGDYLIRVRDQSMAGVSALEVSKIIRSSVNNSKQPKEQGCTLTFLRPAQHPSRQHRARQKSHHESQDLPKVVMTTSSSAEDAV</sequence>
<dbReference type="Gene3D" id="2.30.42.10">
    <property type="match status" value="1"/>
</dbReference>
<dbReference type="SUPFAM" id="SSF50156">
    <property type="entry name" value="PDZ domain-like"/>
    <property type="match status" value="1"/>
</dbReference>
<organism evidence="2">
    <name type="scientific">Entomoneis paludosa</name>
    <dbReference type="NCBI Taxonomy" id="265537"/>
    <lineage>
        <taxon>Eukaryota</taxon>
        <taxon>Sar</taxon>
        <taxon>Stramenopiles</taxon>
        <taxon>Ochrophyta</taxon>
        <taxon>Bacillariophyta</taxon>
        <taxon>Bacillariophyceae</taxon>
        <taxon>Bacillariophycidae</taxon>
        <taxon>Entomoneidaceae</taxon>
        <taxon>Entomoneis</taxon>
    </lineage>
</organism>
<proteinExistence type="predicted"/>
<feature type="region of interest" description="Disordered" evidence="1">
    <location>
        <begin position="17"/>
        <end position="54"/>
    </location>
</feature>
<evidence type="ECO:0000256" key="1">
    <source>
        <dbReference type="SAM" id="MobiDB-lite"/>
    </source>
</evidence>
<evidence type="ECO:0000313" key="2">
    <source>
        <dbReference type="EMBL" id="CAD9988094.1"/>
    </source>
</evidence>
<protein>
    <recommendedName>
        <fullName evidence="3">PDZ domain-containing protein</fullName>
    </recommendedName>
</protein>
<feature type="compositionally biased region" description="Basic residues" evidence="1">
    <location>
        <begin position="262"/>
        <end position="271"/>
    </location>
</feature>
<dbReference type="InterPro" id="IPR036034">
    <property type="entry name" value="PDZ_sf"/>
</dbReference>
<feature type="compositionally biased region" description="Basic and acidic residues" evidence="1">
    <location>
        <begin position="34"/>
        <end position="44"/>
    </location>
</feature>
<dbReference type="AlphaFoldDB" id="A0A7S3DVL5"/>
<feature type="region of interest" description="Disordered" evidence="1">
    <location>
        <begin position="256"/>
        <end position="293"/>
    </location>
</feature>
<accession>A0A7S3DVL5</accession>
<reference evidence="2" key="1">
    <citation type="submission" date="2021-01" db="EMBL/GenBank/DDBJ databases">
        <authorList>
            <person name="Corre E."/>
            <person name="Pelletier E."/>
            <person name="Niang G."/>
            <person name="Scheremetjew M."/>
            <person name="Finn R."/>
            <person name="Kale V."/>
            <person name="Holt S."/>
            <person name="Cochrane G."/>
            <person name="Meng A."/>
            <person name="Brown T."/>
            <person name="Cohen L."/>
        </authorList>
    </citation>
    <scope>NUCLEOTIDE SEQUENCE</scope>
    <source>
        <strain evidence="2">CCMP125</strain>
    </source>
</reference>
<name>A0A7S3DVL5_9STRA</name>
<gene>
    <name evidence="2" type="ORF">APAL1065_LOCUS23632</name>
</gene>
<feature type="compositionally biased region" description="Polar residues" evidence="1">
    <location>
        <begin position="283"/>
        <end position="293"/>
    </location>
</feature>
<dbReference type="EMBL" id="HBHT01035146">
    <property type="protein sequence ID" value="CAD9988094.1"/>
    <property type="molecule type" value="Transcribed_RNA"/>
</dbReference>
<feature type="region of interest" description="Disordered" evidence="1">
    <location>
        <begin position="161"/>
        <end position="191"/>
    </location>
</feature>
<feature type="compositionally biased region" description="Polar residues" evidence="1">
    <location>
        <begin position="169"/>
        <end position="190"/>
    </location>
</feature>